<dbReference type="InterPro" id="IPR010071">
    <property type="entry name" value="AA_adenyl_dom"/>
</dbReference>
<evidence type="ECO:0000313" key="5">
    <source>
        <dbReference type="EMBL" id="MBA1380529.1"/>
    </source>
</evidence>
<dbReference type="Gene3D" id="3.30.559.30">
    <property type="entry name" value="Nonribosomal peptide synthetase, condensation domain"/>
    <property type="match status" value="1"/>
</dbReference>
<protein>
    <submittedName>
        <fullName evidence="5">Amino acid adenylation domain-containing protein</fullName>
    </submittedName>
</protein>
<dbReference type="PROSITE" id="PS00012">
    <property type="entry name" value="PHOSPHOPANTETHEINE"/>
    <property type="match status" value="1"/>
</dbReference>
<dbReference type="Gene3D" id="3.40.50.1820">
    <property type="entry name" value="alpha/beta hydrolase"/>
    <property type="match status" value="1"/>
</dbReference>
<dbReference type="Gene3D" id="3.30.559.10">
    <property type="entry name" value="Chloramphenicol acetyltransferase-like domain"/>
    <property type="match status" value="1"/>
</dbReference>
<evidence type="ECO:0000313" key="6">
    <source>
        <dbReference type="Proteomes" id="UP000572407"/>
    </source>
</evidence>
<dbReference type="CDD" id="cd05930">
    <property type="entry name" value="A_NRPS"/>
    <property type="match status" value="1"/>
</dbReference>
<dbReference type="RefSeq" id="WP_181289876.1">
    <property type="nucleotide sequence ID" value="NZ_VDLV01000044.1"/>
</dbReference>
<dbReference type="SUPFAM" id="SSF47336">
    <property type="entry name" value="ACP-like"/>
    <property type="match status" value="1"/>
</dbReference>
<comment type="cofactor">
    <cofactor evidence="1">
        <name>pantetheine 4'-phosphate</name>
        <dbReference type="ChEBI" id="CHEBI:47942"/>
    </cofactor>
</comment>
<dbReference type="InterPro" id="IPR020845">
    <property type="entry name" value="AMP-binding_CS"/>
</dbReference>
<dbReference type="AlphaFoldDB" id="A0A7V8UFC6"/>
<keyword evidence="3" id="KW-0597">Phosphoprotein</keyword>
<dbReference type="SMART" id="SM00823">
    <property type="entry name" value="PKS_PP"/>
    <property type="match status" value="1"/>
</dbReference>
<evidence type="ECO:0000259" key="4">
    <source>
        <dbReference type="PROSITE" id="PS50075"/>
    </source>
</evidence>
<dbReference type="GO" id="GO:0044550">
    <property type="term" value="P:secondary metabolite biosynthetic process"/>
    <property type="evidence" value="ECO:0007669"/>
    <property type="project" value="TreeGrafter"/>
</dbReference>
<dbReference type="InterPro" id="IPR006162">
    <property type="entry name" value="Ppantetheine_attach_site"/>
</dbReference>
<dbReference type="PROSITE" id="PS50075">
    <property type="entry name" value="CARRIER"/>
    <property type="match status" value="1"/>
</dbReference>
<evidence type="ECO:0000256" key="1">
    <source>
        <dbReference type="ARBA" id="ARBA00001957"/>
    </source>
</evidence>
<dbReference type="EMBL" id="VDLV01000044">
    <property type="protein sequence ID" value="MBA1380529.1"/>
    <property type="molecule type" value="Genomic_DNA"/>
</dbReference>
<dbReference type="Gene3D" id="3.40.50.12780">
    <property type="entry name" value="N-terminal domain of ligase-like"/>
    <property type="match status" value="1"/>
</dbReference>
<dbReference type="Pfam" id="PF00550">
    <property type="entry name" value="PP-binding"/>
    <property type="match status" value="1"/>
</dbReference>
<organism evidence="5 6">
    <name type="scientific">Pseudomonas brassicacearum subsp. neoaurantiaca</name>
    <dbReference type="NCBI Taxonomy" id="494916"/>
    <lineage>
        <taxon>Bacteria</taxon>
        <taxon>Pseudomonadati</taxon>
        <taxon>Pseudomonadota</taxon>
        <taxon>Gammaproteobacteria</taxon>
        <taxon>Pseudomonadales</taxon>
        <taxon>Pseudomonadaceae</taxon>
        <taxon>Pseudomonas</taxon>
    </lineage>
</organism>
<name>A0A7V8UFC6_9PSED</name>
<dbReference type="InterPro" id="IPR036736">
    <property type="entry name" value="ACP-like_sf"/>
</dbReference>
<gene>
    <name evidence="5" type="ORF">FHK92_22450</name>
</gene>
<dbReference type="PANTHER" id="PTHR45527:SF1">
    <property type="entry name" value="FATTY ACID SYNTHASE"/>
    <property type="match status" value="1"/>
</dbReference>
<dbReference type="Proteomes" id="UP000572407">
    <property type="component" value="Unassembled WGS sequence"/>
</dbReference>
<dbReference type="InterPro" id="IPR009081">
    <property type="entry name" value="PP-bd_ACP"/>
</dbReference>
<feature type="domain" description="Carrier" evidence="4">
    <location>
        <begin position="925"/>
        <end position="1000"/>
    </location>
</feature>
<dbReference type="InterPro" id="IPR001242">
    <property type="entry name" value="Condensation_dom"/>
</dbReference>
<dbReference type="GO" id="GO:0031177">
    <property type="term" value="F:phosphopantetheine binding"/>
    <property type="evidence" value="ECO:0007669"/>
    <property type="project" value="InterPro"/>
</dbReference>
<dbReference type="GO" id="GO:0043041">
    <property type="term" value="P:amino acid activation for nonribosomal peptide biosynthetic process"/>
    <property type="evidence" value="ECO:0007669"/>
    <property type="project" value="TreeGrafter"/>
</dbReference>
<dbReference type="SUPFAM" id="SSF52777">
    <property type="entry name" value="CoA-dependent acyltransferases"/>
    <property type="match status" value="2"/>
</dbReference>
<dbReference type="Pfam" id="PF00501">
    <property type="entry name" value="AMP-binding"/>
    <property type="match status" value="1"/>
</dbReference>
<sequence>MSNDFATNHDLPLSAEQSIALQSARPPARLGMILEGPLHPGQLHEALLQVIDRHASLRTALRPSNLYRSLRQHVMPATVQWHVLDAALSDAEQQRQSAALFDAPFAIESGCLVRAILRQLAPTQWRLDLLVAACAGDRLSLQNLFGELTQFYAHPGAVLEEAFQYSQYVEWRNDLDADDEAVDGRAYWAALALADMPSLQLGSHREPQAEDAASSVDQRLPAELHQVLRQLADRCEQPLGTILQAAWWLLLARVGGHGVYAGGWQQDCRFDYETLANGIGVYEKVLPLVLEPDLNGTFGQWLQSVASQLDAHAQQQEYWNVADSTHTRHRKIGFNLASHCPDIDRAGLRWRVDTLPGVDPGFELALQVILDEHSPSLTVSVQAPGSHYDEATLRCLLEQYACLLQSLSEGLDNRAMVELALSNAGHRARQFQLCGPSRDFGSRTLPQRLQHWAHTTPDAPALQVDVQTLNYRQLHEQVEQLAGALRARGIGRESKVALLLPRSANLLLGLLAVMRAGAAYIPLDPSWPDARLEKILGDAQPQLLIGSARGVSLCELRDSAIAEAPAVQTIALNDAAYLLYTSGTSGEPKGVVIEHGQLLNYTAAISEALDLADCNRFALISSVAADLGNTTLFGALWNGACMVLASDEASRDASAFARFVRDQRIDCLKIVPSHLAALLEDQASVLPDVVILGGEPCPGALRQRIQEVAPQSRVHNHYGPTETTVGVLFSLSQAFESSAPLALEQALANTCAYVLERTPAGLQPAPLGALGEVYLGGAQVSRGYLNRASDAFIEDPFKPGQRLYRTGDLARLAPDGRLHLAGRSDQQIKIRGFRVEPGELEAALLKLAGVSQAVVHFTGGKLLAYTVSSRESNDLLAELRTSLPDYLTPSQLLRVQTLPRLANGKIDYAALPSPESLTEHRAALAPRDALEALLADLYQELLERDSLSISDSLFDLGGHSLMVIKLCTRLRSLLQLEVPPGLVFDNPSIATLAQALRAQESQPGRLLKIAELRRALAAMSPEERAALQARAKSSSPSV</sequence>
<accession>A0A7V8UFC6</accession>
<dbReference type="InterPro" id="IPR045851">
    <property type="entry name" value="AMP-bd_C_sf"/>
</dbReference>
<evidence type="ECO:0000256" key="3">
    <source>
        <dbReference type="ARBA" id="ARBA00022553"/>
    </source>
</evidence>
<dbReference type="GO" id="GO:0003824">
    <property type="term" value="F:catalytic activity"/>
    <property type="evidence" value="ECO:0007669"/>
    <property type="project" value="InterPro"/>
</dbReference>
<proteinExistence type="predicted"/>
<dbReference type="InterPro" id="IPR020806">
    <property type="entry name" value="PKS_PP-bd"/>
</dbReference>
<dbReference type="Pfam" id="PF00668">
    <property type="entry name" value="Condensation"/>
    <property type="match status" value="1"/>
</dbReference>
<dbReference type="PANTHER" id="PTHR45527">
    <property type="entry name" value="NONRIBOSOMAL PEPTIDE SYNTHETASE"/>
    <property type="match status" value="1"/>
</dbReference>
<dbReference type="InterPro" id="IPR029058">
    <property type="entry name" value="AB_hydrolase_fold"/>
</dbReference>
<comment type="caution">
    <text evidence="5">The sequence shown here is derived from an EMBL/GenBank/DDBJ whole genome shotgun (WGS) entry which is preliminary data.</text>
</comment>
<dbReference type="InterPro" id="IPR000873">
    <property type="entry name" value="AMP-dep_synth/lig_dom"/>
</dbReference>
<dbReference type="InterPro" id="IPR023213">
    <property type="entry name" value="CAT-like_dom_sf"/>
</dbReference>
<dbReference type="GO" id="GO:0005737">
    <property type="term" value="C:cytoplasm"/>
    <property type="evidence" value="ECO:0007669"/>
    <property type="project" value="TreeGrafter"/>
</dbReference>
<keyword evidence="2" id="KW-0596">Phosphopantetheine</keyword>
<dbReference type="Gene3D" id="3.30.300.30">
    <property type="match status" value="1"/>
</dbReference>
<dbReference type="NCBIfam" id="TIGR01733">
    <property type="entry name" value="AA-adenyl-dom"/>
    <property type="match status" value="1"/>
</dbReference>
<reference evidence="5 6" key="1">
    <citation type="submission" date="2019-06" db="EMBL/GenBank/DDBJ databases">
        <title>Analysis of the biodiversity of Brassica napus bacterial endophytes for the selection of potential efficient biofertilizers for rapeseed crops.</title>
        <authorList>
            <person name="Jimenez-Gomez A."/>
            <person name="Saati-Santamaria Z."/>
            <person name="Menendez E."/>
            <person name="Rivas R."/>
            <person name="Mateos P.F."/>
            <person name="Velazquez E."/>
            <person name="Garcia-Fraile P."/>
        </authorList>
    </citation>
    <scope>NUCLEOTIDE SEQUENCE [LARGE SCALE GENOMIC DNA]</scope>
    <source>
        <strain evidence="5 6">CDVBN10</strain>
    </source>
</reference>
<dbReference type="SUPFAM" id="SSF56801">
    <property type="entry name" value="Acetyl-CoA synthetase-like"/>
    <property type="match status" value="1"/>
</dbReference>
<dbReference type="PROSITE" id="PS00455">
    <property type="entry name" value="AMP_BINDING"/>
    <property type="match status" value="1"/>
</dbReference>
<evidence type="ECO:0000256" key="2">
    <source>
        <dbReference type="ARBA" id="ARBA00022450"/>
    </source>
</evidence>
<dbReference type="InterPro" id="IPR042099">
    <property type="entry name" value="ANL_N_sf"/>
</dbReference>